<keyword evidence="4" id="KW-0812">Transmembrane</keyword>
<dbReference type="OrthoDB" id="200924at2759"/>
<name>A0A087SVH9_STEMI</name>
<dbReference type="AlphaFoldDB" id="A0A087SVH9"/>
<feature type="repeat" description="WD" evidence="3">
    <location>
        <begin position="275"/>
        <end position="307"/>
    </location>
</feature>
<keyword evidence="1 3" id="KW-0853">WD repeat</keyword>
<sequence length="444" mass="49938">MEDLFYDWVPFVLGLASVFFAYLWYIRLSKRPERLEIDAEPCKEEEHKEEESEPVSKNAIKGKKAALIKRKEVKDTYSHPWLLCSLKGHSGQILDLDFSSNGKQLGSCADDRSVMLWSVKTFAEKNHRSVRANVEYDHATRIKWSPDSKAFIVSAASANTIQVYKVGKKSDGTLGNIEPILKFPEAHNADIINIGIACNGHFIMSCSSDTTIIVWDLKGQILATVDTLHINNYYACVSPCGRFIASSGFTPDVRVWEVCFTKTGEFKEVKRAFELKGHTSGIHHFSFSNDSSRMVTFSKDGTWKLWDTNIEYSKGQEPYLLKTCNHGINAKCITALSPDGRTIAIAPITSSDLYIYSAVTGDFQVKLEEIHSDPIRALLFSPDGQYLIVAAGKHIRIFHNIPGYKNKILGYEEAKKSATNATMKERLQSQIEEAKDILRNFGEN</sequence>
<dbReference type="GO" id="GO:0005783">
    <property type="term" value="C:endoplasmic reticulum"/>
    <property type="evidence" value="ECO:0007669"/>
    <property type="project" value="TreeGrafter"/>
</dbReference>
<keyword evidence="2" id="KW-0677">Repeat</keyword>
<feature type="repeat" description="WD" evidence="3">
    <location>
        <begin position="86"/>
        <end position="121"/>
    </location>
</feature>
<dbReference type="OMA" id="WDINVRY"/>
<dbReference type="EMBL" id="KK112153">
    <property type="protein sequence ID" value="KFM56868.1"/>
    <property type="molecule type" value="Genomic_DNA"/>
</dbReference>
<dbReference type="PROSITE" id="PS50082">
    <property type="entry name" value="WD_REPEATS_2"/>
    <property type="match status" value="3"/>
</dbReference>
<dbReference type="InterPro" id="IPR042410">
    <property type="entry name" value="WBSCR13"/>
</dbReference>
<evidence type="ECO:0000256" key="2">
    <source>
        <dbReference type="ARBA" id="ARBA00022737"/>
    </source>
</evidence>
<dbReference type="STRING" id="407821.A0A087SVH9"/>
<feature type="repeat" description="WD" evidence="3">
    <location>
        <begin position="184"/>
        <end position="218"/>
    </location>
</feature>
<dbReference type="Proteomes" id="UP000054359">
    <property type="component" value="Unassembled WGS sequence"/>
</dbReference>
<feature type="non-terminal residue" evidence="5">
    <location>
        <position position="444"/>
    </location>
</feature>
<dbReference type="InterPro" id="IPR001680">
    <property type="entry name" value="WD40_rpt"/>
</dbReference>
<evidence type="ECO:0000256" key="1">
    <source>
        <dbReference type="ARBA" id="ARBA00022574"/>
    </source>
</evidence>
<organism evidence="5 6">
    <name type="scientific">Stegodyphus mimosarum</name>
    <name type="common">African social velvet spider</name>
    <dbReference type="NCBI Taxonomy" id="407821"/>
    <lineage>
        <taxon>Eukaryota</taxon>
        <taxon>Metazoa</taxon>
        <taxon>Ecdysozoa</taxon>
        <taxon>Arthropoda</taxon>
        <taxon>Chelicerata</taxon>
        <taxon>Arachnida</taxon>
        <taxon>Araneae</taxon>
        <taxon>Araneomorphae</taxon>
        <taxon>Entelegynae</taxon>
        <taxon>Eresoidea</taxon>
        <taxon>Eresidae</taxon>
        <taxon>Stegodyphus</taxon>
    </lineage>
</organism>
<dbReference type="SUPFAM" id="SSF50978">
    <property type="entry name" value="WD40 repeat-like"/>
    <property type="match status" value="1"/>
</dbReference>
<keyword evidence="4" id="KW-0472">Membrane</keyword>
<evidence type="ECO:0000313" key="6">
    <source>
        <dbReference type="Proteomes" id="UP000054359"/>
    </source>
</evidence>
<dbReference type="Pfam" id="PF00400">
    <property type="entry name" value="WD40"/>
    <property type="match status" value="4"/>
</dbReference>
<proteinExistence type="predicted"/>
<dbReference type="Gene3D" id="2.130.10.10">
    <property type="entry name" value="YVTN repeat-like/Quinoprotein amine dehydrogenase"/>
    <property type="match status" value="3"/>
</dbReference>
<dbReference type="PROSITE" id="PS00678">
    <property type="entry name" value="WD_REPEATS_1"/>
    <property type="match status" value="1"/>
</dbReference>
<reference evidence="5 6" key="1">
    <citation type="submission" date="2013-11" db="EMBL/GenBank/DDBJ databases">
        <title>Genome sequencing of Stegodyphus mimosarum.</title>
        <authorList>
            <person name="Bechsgaard J."/>
        </authorList>
    </citation>
    <scope>NUCLEOTIDE SEQUENCE [LARGE SCALE GENOMIC DNA]</scope>
</reference>
<dbReference type="InterPro" id="IPR015943">
    <property type="entry name" value="WD40/YVTN_repeat-like_dom_sf"/>
</dbReference>
<evidence type="ECO:0000256" key="3">
    <source>
        <dbReference type="PROSITE-ProRule" id="PRU00221"/>
    </source>
</evidence>
<gene>
    <name evidence="5" type="ORF">X975_09952</name>
</gene>
<dbReference type="PROSITE" id="PS50294">
    <property type="entry name" value="WD_REPEATS_REGION"/>
    <property type="match status" value="3"/>
</dbReference>
<evidence type="ECO:0000313" key="5">
    <source>
        <dbReference type="EMBL" id="KFM56868.1"/>
    </source>
</evidence>
<accession>A0A087SVH9</accession>
<dbReference type="SMART" id="SM00320">
    <property type="entry name" value="WD40"/>
    <property type="match status" value="6"/>
</dbReference>
<protein>
    <submittedName>
        <fullName evidence="5">Transducin beta-like protein 2</fullName>
    </submittedName>
</protein>
<dbReference type="InterPro" id="IPR036322">
    <property type="entry name" value="WD40_repeat_dom_sf"/>
</dbReference>
<dbReference type="PANTHER" id="PTHR44321">
    <property type="entry name" value="TRANSDUCIN BETA-LIKE PROTEIN 2"/>
    <property type="match status" value="1"/>
</dbReference>
<feature type="transmembrane region" description="Helical" evidence="4">
    <location>
        <begin position="6"/>
        <end position="25"/>
    </location>
</feature>
<dbReference type="GO" id="GO:0030968">
    <property type="term" value="P:endoplasmic reticulum unfolded protein response"/>
    <property type="evidence" value="ECO:0007669"/>
    <property type="project" value="TreeGrafter"/>
</dbReference>
<keyword evidence="6" id="KW-1185">Reference proteome</keyword>
<evidence type="ECO:0000256" key="4">
    <source>
        <dbReference type="SAM" id="Phobius"/>
    </source>
</evidence>
<dbReference type="InterPro" id="IPR019775">
    <property type="entry name" value="WD40_repeat_CS"/>
</dbReference>
<keyword evidence="4" id="KW-1133">Transmembrane helix</keyword>
<dbReference type="PANTHER" id="PTHR44321:SF1">
    <property type="entry name" value="TRANSDUCIN BETA-LIKE PROTEIN 2"/>
    <property type="match status" value="1"/>
</dbReference>